<reference evidence="1 2" key="1">
    <citation type="submission" date="2019-04" db="EMBL/GenBank/DDBJ databases">
        <title>Annotation for the trematode Fasciola gigantica.</title>
        <authorList>
            <person name="Choi Y.-J."/>
        </authorList>
    </citation>
    <scope>NUCLEOTIDE SEQUENCE [LARGE SCALE GENOMIC DNA]</scope>
    <source>
        <strain evidence="1">Uganda_cow_1</strain>
    </source>
</reference>
<accession>A0A504YD88</accession>
<gene>
    <name evidence="1" type="ORF">FGIG_00965</name>
</gene>
<proteinExistence type="predicted"/>
<evidence type="ECO:0000313" key="1">
    <source>
        <dbReference type="EMBL" id="TPP59053.1"/>
    </source>
</evidence>
<dbReference type="EMBL" id="SUNJ01011215">
    <property type="protein sequence ID" value="TPP59053.1"/>
    <property type="molecule type" value="Genomic_DNA"/>
</dbReference>
<dbReference type="STRING" id="46835.A0A504YD88"/>
<dbReference type="AlphaFoldDB" id="A0A504YD88"/>
<evidence type="ECO:0000313" key="2">
    <source>
        <dbReference type="Proteomes" id="UP000316759"/>
    </source>
</evidence>
<protein>
    <submittedName>
        <fullName evidence="1">Subfamily M3A non-peptidase ue</fullName>
    </submittedName>
</protein>
<dbReference type="Proteomes" id="UP000316759">
    <property type="component" value="Unassembled WGS sequence"/>
</dbReference>
<name>A0A504YD88_FASGI</name>
<comment type="caution">
    <text evidence="1">The sequence shown here is derived from an EMBL/GenBank/DDBJ whole genome shotgun (WGS) entry which is preliminary data.</text>
</comment>
<organism evidence="1 2">
    <name type="scientific">Fasciola gigantica</name>
    <name type="common">Giant liver fluke</name>
    <dbReference type="NCBI Taxonomy" id="46835"/>
    <lineage>
        <taxon>Eukaryota</taxon>
        <taxon>Metazoa</taxon>
        <taxon>Spiralia</taxon>
        <taxon>Lophotrochozoa</taxon>
        <taxon>Platyhelminthes</taxon>
        <taxon>Trematoda</taxon>
        <taxon>Digenea</taxon>
        <taxon>Plagiorchiida</taxon>
        <taxon>Echinostomata</taxon>
        <taxon>Echinostomatoidea</taxon>
        <taxon>Fasciolidae</taxon>
        <taxon>Fasciola</taxon>
    </lineage>
</organism>
<sequence length="194" mass="22261">MMRLLRSRRLINHSFRHLSISQDSKYDQGPSFYVIPEIPKETSLLQKLTCVDELPKYVPKHGVYISVRSFDGISPELAFTGFSRLLIDHQLSLSKLSEQLKKNDGSISGPALLNRLKDILTPIERVFEALNSITLYDNDPMWALINGRLFQKLANSRTEYLCLDPDIYRALLKLSKDPTGLDEFDKGKLDSYRL</sequence>
<keyword evidence="2" id="KW-1185">Reference proteome</keyword>